<keyword evidence="2" id="KW-0479">Metal-binding</keyword>
<dbReference type="Gene3D" id="3.40.50.1000">
    <property type="entry name" value="HAD superfamily/HAD-like"/>
    <property type="match status" value="1"/>
</dbReference>
<name>A0ABN9LQV0_9NEOB</name>
<evidence type="ECO:0000256" key="1">
    <source>
        <dbReference type="ARBA" id="ARBA00004141"/>
    </source>
</evidence>
<dbReference type="Proteomes" id="UP001176940">
    <property type="component" value="Unassembled WGS sequence"/>
</dbReference>
<sequence>MKAGDNLQTAVTVGKKSGMIPSNSNIIMLEACEPEKDLPASLTWKSLTETQTHEIHLKAKSQIKVSEEWINNPTTLGNVHFAVNGKSYQVLTQYFSNLLPKVLLNGTIFARMTPRQKSSLIEELQKLEFTWYCKPDGTLLRIRSGQSAADPQPNPHRVHIA</sequence>
<evidence type="ECO:0000256" key="5">
    <source>
        <dbReference type="ARBA" id="ARBA00022842"/>
    </source>
</evidence>
<evidence type="ECO:0000313" key="8">
    <source>
        <dbReference type="Proteomes" id="UP001176940"/>
    </source>
</evidence>
<proteinExistence type="predicted"/>
<dbReference type="InterPro" id="IPR023214">
    <property type="entry name" value="HAD_sf"/>
</dbReference>
<comment type="caution">
    <text evidence="7">The sequence shown here is derived from an EMBL/GenBank/DDBJ whole genome shotgun (WGS) entry which is preliminary data.</text>
</comment>
<organism evidence="7 8">
    <name type="scientific">Ranitomeya imitator</name>
    <name type="common">mimic poison frog</name>
    <dbReference type="NCBI Taxonomy" id="111125"/>
    <lineage>
        <taxon>Eukaryota</taxon>
        <taxon>Metazoa</taxon>
        <taxon>Chordata</taxon>
        <taxon>Craniata</taxon>
        <taxon>Vertebrata</taxon>
        <taxon>Euteleostomi</taxon>
        <taxon>Amphibia</taxon>
        <taxon>Batrachia</taxon>
        <taxon>Anura</taxon>
        <taxon>Neobatrachia</taxon>
        <taxon>Hyloidea</taxon>
        <taxon>Dendrobatidae</taxon>
        <taxon>Dendrobatinae</taxon>
        <taxon>Ranitomeya</taxon>
    </lineage>
</organism>
<evidence type="ECO:0000256" key="6">
    <source>
        <dbReference type="ARBA" id="ARBA00022967"/>
    </source>
</evidence>
<keyword evidence="5" id="KW-0460">Magnesium</keyword>
<evidence type="ECO:0000256" key="4">
    <source>
        <dbReference type="ARBA" id="ARBA00022840"/>
    </source>
</evidence>
<evidence type="ECO:0000313" key="7">
    <source>
        <dbReference type="EMBL" id="CAJ0948317.1"/>
    </source>
</evidence>
<keyword evidence="8" id="KW-1185">Reference proteome</keyword>
<keyword evidence="4" id="KW-0067">ATP-binding</keyword>
<keyword evidence="6" id="KW-1278">Translocase</keyword>
<accession>A0ABN9LQV0</accession>
<evidence type="ECO:0000256" key="3">
    <source>
        <dbReference type="ARBA" id="ARBA00022741"/>
    </source>
</evidence>
<dbReference type="PANTHER" id="PTHR45630">
    <property type="entry name" value="CATION-TRANSPORTING ATPASE-RELATED"/>
    <property type="match status" value="1"/>
</dbReference>
<dbReference type="PANTHER" id="PTHR45630:SF1">
    <property type="entry name" value="CATION-TRANSPORTING ATPASE 13A4-RELATED"/>
    <property type="match status" value="1"/>
</dbReference>
<evidence type="ECO:0000256" key="2">
    <source>
        <dbReference type="ARBA" id="ARBA00022723"/>
    </source>
</evidence>
<comment type="subcellular location">
    <subcellularLocation>
        <location evidence="1">Membrane</location>
        <topology evidence="1">Multi-pass membrane protein</topology>
    </subcellularLocation>
</comment>
<reference evidence="7" key="1">
    <citation type="submission" date="2023-07" db="EMBL/GenBank/DDBJ databases">
        <authorList>
            <person name="Stuckert A."/>
        </authorList>
    </citation>
    <scope>NUCLEOTIDE SEQUENCE</scope>
</reference>
<protein>
    <submittedName>
        <fullName evidence="7">Uncharacterized protein</fullName>
    </submittedName>
</protein>
<dbReference type="EMBL" id="CAUEEQ010028289">
    <property type="protein sequence ID" value="CAJ0948317.1"/>
    <property type="molecule type" value="Genomic_DNA"/>
</dbReference>
<dbReference type="InterPro" id="IPR006544">
    <property type="entry name" value="P-type_TPase_V"/>
</dbReference>
<gene>
    <name evidence="7" type="ORF">RIMI_LOCUS12107366</name>
</gene>
<keyword evidence="3" id="KW-0547">Nucleotide-binding</keyword>